<dbReference type="Gene3D" id="3.30.530.20">
    <property type="match status" value="1"/>
</dbReference>
<dbReference type="Proteomes" id="UP000199478">
    <property type="component" value="Unassembled WGS sequence"/>
</dbReference>
<reference evidence="4" key="1">
    <citation type="submission" date="2016-10" db="EMBL/GenBank/DDBJ databases">
        <authorList>
            <person name="Varghese N."/>
            <person name="Submissions S."/>
        </authorList>
    </citation>
    <scope>NUCLEOTIDE SEQUENCE [LARGE SCALE GENOMIC DNA]</scope>
    <source>
        <strain evidence="4">DSM 26879</strain>
    </source>
</reference>
<evidence type="ECO:0000313" key="4">
    <source>
        <dbReference type="Proteomes" id="UP000199478"/>
    </source>
</evidence>
<dbReference type="RefSeq" id="WP_165614987.1">
    <property type="nucleotide sequence ID" value="NZ_FOYP01000001.1"/>
</dbReference>
<dbReference type="AlphaFoldDB" id="A0A1I6G1P0"/>
<accession>A0A1I6G1P0</accession>
<sequence>MNDPIRKSVAVPLTPADAFSLFAAEIDSWWPGETHSVTAGKGDIPSNIRIEPHKGGKIIETAPDGAEYIWGEIIAYDPGTYLSFSWHPGKTEAEATVVSVSFKATHDSTQVDLTHGGFDILGPLADAVSSSYVTGWDLVLGCYCGAVQTRVATLS</sequence>
<comment type="similarity">
    <text evidence="1">Belongs to the AHA1 family.</text>
</comment>
<name>A0A1I6G1P0_9RHOB</name>
<dbReference type="InterPro" id="IPR013538">
    <property type="entry name" value="ASHA1/2-like_C"/>
</dbReference>
<dbReference type="STRING" id="390270.SAMN04488005_0922"/>
<gene>
    <name evidence="3" type="ORF">SAMN04488005_0922</name>
</gene>
<dbReference type="InterPro" id="IPR023393">
    <property type="entry name" value="START-like_dom_sf"/>
</dbReference>
<keyword evidence="4" id="KW-1185">Reference proteome</keyword>
<feature type="domain" description="Activator of Hsp90 ATPase homologue 1/2-like C-terminal" evidence="2">
    <location>
        <begin position="46"/>
        <end position="122"/>
    </location>
</feature>
<dbReference type="CDD" id="cd08891">
    <property type="entry name" value="SRPBCC_CalC"/>
    <property type="match status" value="1"/>
</dbReference>
<dbReference type="EMBL" id="FOYP01000001">
    <property type="protein sequence ID" value="SFR36099.1"/>
    <property type="molecule type" value="Genomic_DNA"/>
</dbReference>
<evidence type="ECO:0000259" key="2">
    <source>
        <dbReference type="Pfam" id="PF08327"/>
    </source>
</evidence>
<dbReference type="SUPFAM" id="SSF55961">
    <property type="entry name" value="Bet v1-like"/>
    <property type="match status" value="1"/>
</dbReference>
<protein>
    <submittedName>
        <fullName evidence="3">Uncharacterized conserved protein YndB, AHSA1/START domain</fullName>
    </submittedName>
</protein>
<evidence type="ECO:0000256" key="1">
    <source>
        <dbReference type="ARBA" id="ARBA00006817"/>
    </source>
</evidence>
<organism evidence="3 4">
    <name type="scientific">Yoonia tamlensis</name>
    <dbReference type="NCBI Taxonomy" id="390270"/>
    <lineage>
        <taxon>Bacteria</taxon>
        <taxon>Pseudomonadati</taxon>
        <taxon>Pseudomonadota</taxon>
        <taxon>Alphaproteobacteria</taxon>
        <taxon>Rhodobacterales</taxon>
        <taxon>Paracoccaceae</taxon>
        <taxon>Yoonia</taxon>
    </lineage>
</organism>
<proteinExistence type="inferred from homology"/>
<evidence type="ECO:0000313" key="3">
    <source>
        <dbReference type="EMBL" id="SFR36099.1"/>
    </source>
</evidence>
<dbReference type="Pfam" id="PF08327">
    <property type="entry name" value="AHSA1"/>
    <property type="match status" value="1"/>
</dbReference>